<proteinExistence type="predicted"/>
<dbReference type="Proteomes" id="UP000672039">
    <property type="component" value="Chromosome"/>
</dbReference>
<keyword evidence="2" id="KW-1185">Reference proteome</keyword>
<protein>
    <recommendedName>
        <fullName evidence="3">Transcriptional regulator</fullName>
    </recommendedName>
</protein>
<evidence type="ECO:0000313" key="1">
    <source>
        <dbReference type="EMBL" id="QTR46973.1"/>
    </source>
</evidence>
<accession>A0ABX7WXF7</accession>
<organism evidence="1 2">
    <name type="scientific">Thiothrix litoralis</name>
    <dbReference type="NCBI Taxonomy" id="2891210"/>
    <lineage>
        <taxon>Bacteria</taxon>
        <taxon>Pseudomonadati</taxon>
        <taxon>Pseudomonadota</taxon>
        <taxon>Gammaproteobacteria</taxon>
        <taxon>Thiotrichales</taxon>
        <taxon>Thiotrichaceae</taxon>
        <taxon>Thiothrix</taxon>
    </lineage>
</organism>
<evidence type="ECO:0008006" key="3">
    <source>
        <dbReference type="Google" id="ProtNLM"/>
    </source>
</evidence>
<name>A0ABX7WXF7_9GAMM</name>
<sequence>MTGCGVLSIREVARRVNRDVKAVHGDIHTLLNAGLLKKSDDGVLFPYSSIHADFMLQATA</sequence>
<gene>
    <name evidence="1" type="ORF">J9253_03245</name>
</gene>
<dbReference type="RefSeq" id="WP_210223278.1">
    <property type="nucleotide sequence ID" value="NZ_CP072801.1"/>
</dbReference>
<reference evidence="1 2" key="1">
    <citation type="submission" date="2021-04" db="EMBL/GenBank/DDBJ databases">
        <title>Genomics, taxonomy and metabolism of representatives of sulfur bacteria of the genus Thiothrix: Thiothrix fructosivorans QT, Thiothrix unzii A1T and three new species, Thiothrix subterranea sp. nov., Thiothrix litoralis sp. nov. and 'Candidatus Thiothrix anitrata' sp. nov.</title>
        <authorList>
            <person name="Ravin N.V."/>
            <person name="Smolyakov D."/>
            <person name="Rudenko T.S."/>
            <person name="Mardanov A.V."/>
            <person name="Beletsky A.V."/>
            <person name="Markov N.D."/>
            <person name="Fomenkov A.I."/>
            <person name="Roberts R.J."/>
            <person name="Karnachuk O.V."/>
            <person name="Novikov A."/>
            <person name="Grabovich M.Y."/>
        </authorList>
    </citation>
    <scope>NUCLEOTIDE SEQUENCE [LARGE SCALE GENOMIC DNA]</scope>
    <source>
        <strain evidence="1 2">AS</strain>
    </source>
</reference>
<dbReference type="EMBL" id="CP072801">
    <property type="protein sequence ID" value="QTR46973.1"/>
    <property type="molecule type" value="Genomic_DNA"/>
</dbReference>
<dbReference type="Pfam" id="PF25212">
    <property type="entry name" value="HVO_A0114"/>
    <property type="match status" value="1"/>
</dbReference>
<evidence type="ECO:0000313" key="2">
    <source>
        <dbReference type="Proteomes" id="UP000672039"/>
    </source>
</evidence>